<dbReference type="EMBL" id="DQ886743">
    <property type="protein sequence ID" value="ABI52660.1"/>
    <property type="molecule type" value="mRNA"/>
</dbReference>
<dbReference type="AlphaFoldDB" id="Q09JV3"/>
<organism evidence="2">
    <name type="scientific">Argas monolakensis</name>
    <name type="common">Mono lake bird tick</name>
    <dbReference type="NCBI Taxonomy" id="34602"/>
    <lineage>
        <taxon>Eukaryota</taxon>
        <taxon>Metazoa</taxon>
        <taxon>Ecdysozoa</taxon>
        <taxon>Arthropoda</taxon>
        <taxon>Chelicerata</taxon>
        <taxon>Arachnida</taxon>
        <taxon>Acari</taxon>
        <taxon>Parasitiformes</taxon>
        <taxon>Ixodida</taxon>
        <taxon>Ixodoidea</taxon>
        <taxon>Argasidae</taxon>
        <taxon>Argasinae</taxon>
        <taxon>Argas</taxon>
    </lineage>
</organism>
<protein>
    <submittedName>
        <fullName evidence="2">BTSP</fullName>
    </submittedName>
</protein>
<sequence length="97" mass="10977">MQLQFAASLFGLVLLTYFTVDGQKVQDEDGCVWDLKNERLTYEKKTFWRRCVYNCTLNGKLVVNKKLKDLSMCQVLGTGVPLPPTVGVCRNGNCVKK</sequence>
<feature type="signal peptide" evidence="1">
    <location>
        <begin position="1"/>
        <end position="22"/>
    </location>
</feature>
<evidence type="ECO:0000256" key="1">
    <source>
        <dbReference type="SAM" id="SignalP"/>
    </source>
</evidence>
<feature type="chain" id="PRO_5004167677" evidence="1">
    <location>
        <begin position="23"/>
        <end position="97"/>
    </location>
</feature>
<accession>Q09JV3</accession>
<name>Q09JV3_ARGMO</name>
<reference evidence="2" key="1">
    <citation type="journal article" date="2008" name="Insect Biochem. Mol. Biol.">
        <title>Comparative sialomics between hard and soft ticks: implications for the evolution of blood-feeding behavior.</title>
        <authorList>
            <person name="Mans B.J."/>
            <person name="Andersen J.F."/>
            <person name="Francischetti I.M."/>
            <person name="Valenzuela J.G."/>
            <person name="Schwan T.G."/>
            <person name="Pham V.M."/>
            <person name="Garfield M.K."/>
            <person name="Hammer C.H."/>
            <person name="Ribeiro J.M."/>
        </authorList>
    </citation>
    <scope>NUCLEOTIDE SEQUENCE</scope>
    <source>
        <strain evidence="2">AM-46</strain>
        <tissue evidence="2">Adult salivary gland</tissue>
    </source>
</reference>
<proteinExistence type="evidence at transcript level"/>
<evidence type="ECO:0000313" key="2">
    <source>
        <dbReference type="EMBL" id="ABI52660.1"/>
    </source>
</evidence>
<keyword evidence="1" id="KW-0732">Signal</keyword>